<evidence type="ECO:0000256" key="1">
    <source>
        <dbReference type="ARBA" id="ARBA00004202"/>
    </source>
</evidence>
<evidence type="ECO:0000256" key="3">
    <source>
        <dbReference type="ARBA" id="ARBA00022475"/>
    </source>
</evidence>
<keyword evidence="7" id="KW-0408">Iron</keyword>
<name>A0ABS1BAB6_9MICO</name>
<keyword evidence="3" id="KW-1003">Cell membrane</keyword>
<evidence type="ECO:0000256" key="6">
    <source>
        <dbReference type="ARBA" id="ARBA00022840"/>
    </source>
</evidence>
<gene>
    <name evidence="11" type="ORF">I8D64_09365</name>
</gene>
<dbReference type="PROSITE" id="PS50893">
    <property type="entry name" value="ABC_TRANSPORTER_2"/>
    <property type="match status" value="1"/>
</dbReference>
<evidence type="ECO:0000256" key="8">
    <source>
        <dbReference type="ARBA" id="ARBA00023065"/>
    </source>
</evidence>
<keyword evidence="12" id="KW-1185">Reference proteome</keyword>
<evidence type="ECO:0000256" key="9">
    <source>
        <dbReference type="ARBA" id="ARBA00023136"/>
    </source>
</evidence>
<dbReference type="SUPFAM" id="SSF52540">
    <property type="entry name" value="P-loop containing nucleoside triphosphate hydrolases"/>
    <property type="match status" value="1"/>
</dbReference>
<dbReference type="PROSITE" id="PS00211">
    <property type="entry name" value="ABC_TRANSPORTER_1"/>
    <property type="match status" value="1"/>
</dbReference>
<keyword evidence="9" id="KW-0472">Membrane</keyword>
<comment type="subcellular location">
    <subcellularLocation>
        <location evidence="1">Cell membrane</location>
        <topology evidence="1">Peripheral membrane protein</topology>
    </subcellularLocation>
</comment>
<dbReference type="InterPro" id="IPR027417">
    <property type="entry name" value="P-loop_NTPase"/>
</dbReference>
<dbReference type="Pfam" id="PF00005">
    <property type="entry name" value="ABC_tran"/>
    <property type="match status" value="1"/>
</dbReference>
<dbReference type="PANTHER" id="PTHR42771">
    <property type="entry name" value="IRON(3+)-HYDROXAMATE IMPORT ATP-BINDING PROTEIN FHUC"/>
    <property type="match status" value="1"/>
</dbReference>
<keyword evidence="5" id="KW-0547">Nucleotide-binding</keyword>
<keyword evidence="6 11" id="KW-0067">ATP-binding</keyword>
<accession>A0ABS1BAB6</accession>
<evidence type="ECO:0000256" key="4">
    <source>
        <dbReference type="ARBA" id="ARBA00022496"/>
    </source>
</evidence>
<dbReference type="InterPro" id="IPR003439">
    <property type="entry name" value="ABC_transporter-like_ATP-bd"/>
</dbReference>
<organism evidence="11 12">
    <name type="scientific">Brachybacterium halotolerans</name>
    <dbReference type="NCBI Taxonomy" id="2795215"/>
    <lineage>
        <taxon>Bacteria</taxon>
        <taxon>Bacillati</taxon>
        <taxon>Actinomycetota</taxon>
        <taxon>Actinomycetes</taxon>
        <taxon>Micrococcales</taxon>
        <taxon>Dermabacteraceae</taxon>
        <taxon>Brachybacterium</taxon>
    </lineage>
</organism>
<reference evidence="11 12" key="1">
    <citation type="submission" date="2020-12" db="EMBL/GenBank/DDBJ databases">
        <title>Brachybacterium sp. MASK1Z-5, whole genome shotgun sequence.</title>
        <authorList>
            <person name="Tuo L."/>
        </authorList>
    </citation>
    <scope>NUCLEOTIDE SEQUENCE [LARGE SCALE GENOMIC DNA]</scope>
    <source>
        <strain evidence="11 12">MASK1Z-5</strain>
    </source>
</reference>
<evidence type="ECO:0000256" key="2">
    <source>
        <dbReference type="ARBA" id="ARBA00022448"/>
    </source>
</evidence>
<protein>
    <submittedName>
        <fullName evidence="11">ABC transporter ATP-binding protein</fullName>
    </submittedName>
</protein>
<sequence>MHLRGSALTVAYGPQPAVLHEVSVDIRPGSFTAIIGPNACGKSTLLRSLARVLSPSGGHVLLDGTDIARMRSRELATAMGLLPQQPGVPEGIVVADLVARGRHPHQSVFSRWSREDERAIAVSMERTGILDIAHRSVDTLSGGQRQRVWIAMALAQDTELLLLDEPTTFLDITHQIEVLRLLRELQEAGRTIVAVLHELNQAARFATDVIAMRDGRIIADGAPAELFTPEKMRAVYDLDCRVISDPGTGSPVVLPR</sequence>
<dbReference type="GO" id="GO:0005524">
    <property type="term" value="F:ATP binding"/>
    <property type="evidence" value="ECO:0007669"/>
    <property type="project" value="UniProtKB-KW"/>
</dbReference>
<keyword evidence="2" id="KW-0813">Transport</keyword>
<evidence type="ECO:0000313" key="12">
    <source>
        <dbReference type="Proteomes" id="UP000612352"/>
    </source>
</evidence>
<keyword evidence="4" id="KW-0410">Iron transport</keyword>
<dbReference type="Gene3D" id="3.40.50.300">
    <property type="entry name" value="P-loop containing nucleotide triphosphate hydrolases"/>
    <property type="match status" value="1"/>
</dbReference>
<dbReference type="EMBL" id="JAEDAJ010000004">
    <property type="protein sequence ID" value="MBK0331609.1"/>
    <property type="molecule type" value="Genomic_DNA"/>
</dbReference>
<dbReference type="Proteomes" id="UP000612352">
    <property type="component" value="Unassembled WGS sequence"/>
</dbReference>
<feature type="domain" description="ABC transporter" evidence="10">
    <location>
        <begin position="3"/>
        <end position="239"/>
    </location>
</feature>
<keyword evidence="8" id="KW-0406">Ion transport</keyword>
<dbReference type="PANTHER" id="PTHR42771:SF2">
    <property type="entry name" value="IRON(3+)-HYDROXAMATE IMPORT ATP-BINDING PROTEIN FHUC"/>
    <property type="match status" value="1"/>
</dbReference>
<dbReference type="InterPro" id="IPR017871">
    <property type="entry name" value="ABC_transporter-like_CS"/>
</dbReference>
<dbReference type="InterPro" id="IPR003593">
    <property type="entry name" value="AAA+_ATPase"/>
</dbReference>
<dbReference type="CDD" id="cd03214">
    <property type="entry name" value="ABC_Iron-Siderophores_B12_Hemin"/>
    <property type="match status" value="1"/>
</dbReference>
<comment type="caution">
    <text evidence="11">The sequence shown here is derived from an EMBL/GenBank/DDBJ whole genome shotgun (WGS) entry which is preliminary data.</text>
</comment>
<evidence type="ECO:0000259" key="10">
    <source>
        <dbReference type="PROSITE" id="PS50893"/>
    </source>
</evidence>
<evidence type="ECO:0000256" key="5">
    <source>
        <dbReference type="ARBA" id="ARBA00022741"/>
    </source>
</evidence>
<proteinExistence type="predicted"/>
<dbReference type="SMART" id="SM00382">
    <property type="entry name" value="AAA"/>
    <property type="match status" value="1"/>
</dbReference>
<dbReference type="InterPro" id="IPR051535">
    <property type="entry name" value="Siderophore_ABC-ATPase"/>
</dbReference>
<evidence type="ECO:0000313" key="11">
    <source>
        <dbReference type="EMBL" id="MBK0331609.1"/>
    </source>
</evidence>
<evidence type="ECO:0000256" key="7">
    <source>
        <dbReference type="ARBA" id="ARBA00023004"/>
    </source>
</evidence>